<keyword evidence="1" id="KW-0106">Calcium</keyword>
<dbReference type="InterPro" id="IPR002048">
    <property type="entry name" value="EF_hand_dom"/>
</dbReference>
<evidence type="ECO:0000313" key="4">
    <source>
        <dbReference type="EMBL" id="CAE0839558.1"/>
    </source>
</evidence>
<dbReference type="SMART" id="SM00054">
    <property type="entry name" value="EFh"/>
    <property type="match status" value="1"/>
</dbReference>
<dbReference type="AlphaFoldDB" id="A0A7S4GKN4"/>
<organism evidence="4">
    <name type="scientific">Eutreptiella gymnastica</name>
    <dbReference type="NCBI Taxonomy" id="73025"/>
    <lineage>
        <taxon>Eukaryota</taxon>
        <taxon>Discoba</taxon>
        <taxon>Euglenozoa</taxon>
        <taxon>Euglenida</taxon>
        <taxon>Spirocuta</taxon>
        <taxon>Euglenophyceae</taxon>
        <taxon>Eutreptiales</taxon>
        <taxon>Eutreptiaceae</taxon>
        <taxon>Eutreptiella</taxon>
    </lineage>
</organism>
<feature type="compositionally biased region" description="Acidic residues" evidence="2">
    <location>
        <begin position="1"/>
        <end position="15"/>
    </location>
</feature>
<dbReference type="EMBL" id="HBJA01147951">
    <property type="protein sequence ID" value="CAE0839558.1"/>
    <property type="molecule type" value="Transcribed_RNA"/>
</dbReference>
<evidence type="ECO:0000256" key="1">
    <source>
        <dbReference type="ARBA" id="ARBA00022837"/>
    </source>
</evidence>
<accession>A0A7S4GKN4</accession>
<dbReference type="PROSITE" id="PS00018">
    <property type="entry name" value="EF_HAND_1"/>
    <property type="match status" value="1"/>
</dbReference>
<protein>
    <recommendedName>
        <fullName evidence="3">EF-hand domain-containing protein</fullName>
    </recommendedName>
</protein>
<dbReference type="PROSITE" id="PS50222">
    <property type="entry name" value="EF_HAND_2"/>
    <property type="match status" value="1"/>
</dbReference>
<dbReference type="Gene3D" id="1.10.238.10">
    <property type="entry name" value="EF-hand"/>
    <property type="match status" value="1"/>
</dbReference>
<dbReference type="GO" id="GO:0005509">
    <property type="term" value="F:calcium ion binding"/>
    <property type="evidence" value="ECO:0007669"/>
    <property type="project" value="InterPro"/>
</dbReference>
<dbReference type="SUPFAM" id="SSF47473">
    <property type="entry name" value="EF-hand"/>
    <property type="match status" value="1"/>
</dbReference>
<proteinExistence type="predicted"/>
<dbReference type="Pfam" id="PF13499">
    <property type="entry name" value="EF-hand_7"/>
    <property type="match status" value="1"/>
</dbReference>
<evidence type="ECO:0000259" key="3">
    <source>
        <dbReference type="PROSITE" id="PS50222"/>
    </source>
</evidence>
<feature type="region of interest" description="Disordered" evidence="2">
    <location>
        <begin position="1"/>
        <end position="60"/>
    </location>
</feature>
<sequence>MGAFDDDDWGDIEEVEDRRYGKGIQSGQGPSTVRPHGVTARTGWESPHKADPFADDDWGDLTDETTRESRIHGKGRIQHGQHGVVGPGGGKIEAWVPSTRPGSRAWELTDFDDIQDPILKAEEILKGRMAFEPVQERHLKALFSVFDRDGNNFISKDEFKALYATFDTMGCEKDDVMALLRQHNMLGDDRLSYEEFSLLVCRMLSR</sequence>
<dbReference type="InterPro" id="IPR018247">
    <property type="entry name" value="EF_Hand_1_Ca_BS"/>
</dbReference>
<evidence type="ECO:0000256" key="2">
    <source>
        <dbReference type="SAM" id="MobiDB-lite"/>
    </source>
</evidence>
<dbReference type="InterPro" id="IPR011992">
    <property type="entry name" value="EF-hand-dom_pair"/>
</dbReference>
<feature type="domain" description="EF-hand" evidence="3">
    <location>
        <begin position="134"/>
        <end position="169"/>
    </location>
</feature>
<gene>
    <name evidence="4" type="ORF">EGYM00163_LOCUS50930</name>
</gene>
<reference evidence="4" key="1">
    <citation type="submission" date="2021-01" db="EMBL/GenBank/DDBJ databases">
        <authorList>
            <person name="Corre E."/>
            <person name="Pelletier E."/>
            <person name="Niang G."/>
            <person name="Scheremetjew M."/>
            <person name="Finn R."/>
            <person name="Kale V."/>
            <person name="Holt S."/>
            <person name="Cochrane G."/>
            <person name="Meng A."/>
            <person name="Brown T."/>
            <person name="Cohen L."/>
        </authorList>
    </citation>
    <scope>NUCLEOTIDE SEQUENCE</scope>
    <source>
        <strain evidence="4">CCMP1594</strain>
    </source>
</reference>
<name>A0A7S4GKN4_9EUGL</name>